<evidence type="ECO:0000313" key="1">
    <source>
        <dbReference type="EMBL" id="OJD27144.1"/>
    </source>
</evidence>
<reference evidence="1 2" key="1">
    <citation type="submission" date="2015-08" db="EMBL/GenBank/DDBJ databases">
        <title>Emmonsia species relationships and genome sequence.</title>
        <authorList>
            <person name="Cuomo C.A."/>
            <person name="Schwartz I.S."/>
            <person name="Kenyon C."/>
            <person name="De Hoog G.S."/>
            <person name="Govender N.P."/>
            <person name="Botha A."/>
            <person name="Moreno L."/>
            <person name="De Vries M."/>
            <person name="Munoz J.F."/>
            <person name="Stielow J.B."/>
        </authorList>
    </citation>
    <scope>NUCLEOTIDE SEQUENCE [LARGE SCALE GENOMIC DNA]</scope>
    <source>
        <strain evidence="1 2">EI222</strain>
    </source>
</reference>
<keyword evidence="2" id="KW-1185">Reference proteome</keyword>
<dbReference type="AlphaFoldDB" id="A0A1J9QF89"/>
<protein>
    <submittedName>
        <fullName evidence="1">Uncharacterized protein</fullName>
    </submittedName>
</protein>
<dbReference type="Proteomes" id="UP000242791">
    <property type="component" value="Unassembled WGS sequence"/>
</dbReference>
<proteinExistence type="predicted"/>
<evidence type="ECO:0000313" key="2">
    <source>
        <dbReference type="Proteomes" id="UP000242791"/>
    </source>
</evidence>
<dbReference type="EMBL" id="LGTZ01000133">
    <property type="protein sequence ID" value="OJD27144.1"/>
    <property type="molecule type" value="Genomic_DNA"/>
</dbReference>
<organism evidence="1 2">
    <name type="scientific">Blastomyces percursus</name>
    <dbReference type="NCBI Taxonomy" id="1658174"/>
    <lineage>
        <taxon>Eukaryota</taxon>
        <taxon>Fungi</taxon>
        <taxon>Dikarya</taxon>
        <taxon>Ascomycota</taxon>
        <taxon>Pezizomycotina</taxon>
        <taxon>Eurotiomycetes</taxon>
        <taxon>Eurotiomycetidae</taxon>
        <taxon>Onygenales</taxon>
        <taxon>Ajellomycetaceae</taxon>
        <taxon>Blastomyces</taxon>
    </lineage>
</organism>
<comment type="caution">
    <text evidence="1">The sequence shown here is derived from an EMBL/GenBank/DDBJ whole genome shotgun (WGS) entry which is preliminary data.</text>
</comment>
<sequence length="80" mass="8762">MRTGKIGLRPSIRPTTTNAYEVTDCRPCDTSSWNGGAGQKNDIAVAKMSFSVLRAFQAIGASLASCLSDPAMQLQWLWRR</sequence>
<name>A0A1J9QF89_9EURO</name>
<dbReference type="VEuPathDB" id="FungiDB:ACJ73_01452"/>
<gene>
    <name evidence="1" type="ORF">ACJ73_01452</name>
</gene>
<dbReference type="OrthoDB" id="4190162at2759"/>
<accession>A0A1J9QF89</accession>